<evidence type="ECO:0000313" key="3">
    <source>
        <dbReference type="EMBL" id="MFE8700543.1"/>
    </source>
</evidence>
<dbReference type="Gene3D" id="3.90.25.10">
    <property type="entry name" value="UDP-galactose 4-epimerase, domain 1"/>
    <property type="match status" value="1"/>
</dbReference>
<dbReference type="Pfam" id="PF01370">
    <property type="entry name" value="Epimerase"/>
    <property type="match status" value="1"/>
</dbReference>
<dbReference type="RefSeq" id="WP_389359798.1">
    <property type="nucleotide sequence ID" value="NZ_JBIACK010000002.1"/>
</dbReference>
<comment type="caution">
    <text evidence="3">The sequence shown here is derived from an EMBL/GenBank/DDBJ whole genome shotgun (WGS) entry which is preliminary data.</text>
</comment>
<reference evidence="3 4" key="1">
    <citation type="submission" date="2024-08" db="EMBL/GenBank/DDBJ databases">
        <title>Two novel Cytobacillus novel species.</title>
        <authorList>
            <person name="Liu G."/>
        </authorList>
    </citation>
    <scope>NUCLEOTIDE SEQUENCE [LARGE SCALE GENOMIC DNA]</scope>
    <source>
        <strain evidence="3 4">FJAT-54145</strain>
    </source>
</reference>
<keyword evidence="4" id="KW-1185">Reference proteome</keyword>
<dbReference type="Proteomes" id="UP001601059">
    <property type="component" value="Unassembled WGS sequence"/>
</dbReference>
<dbReference type="Gene3D" id="3.40.50.720">
    <property type="entry name" value="NAD(P)-binding Rossmann-like Domain"/>
    <property type="match status" value="1"/>
</dbReference>
<evidence type="ECO:0000256" key="1">
    <source>
        <dbReference type="ARBA" id="ARBA00007637"/>
    </source>
</evidence>
<accession>A0ABW6K8L6</accession>
<proteinExistence type="inferred from homology"/>
<organism evidence="3 4">
    <name type="scientific">Cytobacillus spartinae</name>
    <dbReference type="NCBI Taxonomy" id="3299023"/>
    <lineage>
        <taxon>Bacteria</taxon>
        <taxon>Bacillati</taxon>
        <taxon>Bacillota</taxon>
        <taxon>Bacilli</taxon>
        <taxon>Bacillales</taxon>
        <taxon>Bacillaceae</taxon>
        <taxon>Cytobacillus</taxon>
    </lineage>
</organism>
<dbReference type="PANTHER" id="PTHR43000">
    <property type="entry name" value="DTDP-D-GLUCOSE 4,6-DEHYDRATASE-RELATED"/>
    <property type="match status" value="1"/>
</dbReference>
<sequence length="304" mass="34086">MKILVTGGAGFIGSHVVEALLKEGYTPIVLDDLSNGDIRNVPAGVKFYNTHLFSRKIRMIFKKERPDIVIHLAAQIDVSKSIEDPVEDAMVNIVGTIKLLQYCKEYKVRKFIFSSSSAVYGETVNLAIHENTSTNPISFYGTSKLVSEEYIELFNKIHGIPYTILRYANVFGPRQKADGEGGVVSIFIKQMLKGEAPLIFGDGNQTRDFVYVEDVAKANVLAIKNGKNGIYNISYNQQTSINDLYNIIAQKLNLNHSPLYKPARDGDILHSQLDNHHAIEQLKWEPSWTVESGIVKTIEYFANE</sequence>
<dbReference type="EMBL" id="JBIACK010000002">
    <property type="protein sequence ID" value="MFE8700543.1"/>
    <property type="molecule type" value="Genomic_DNA"/>
</dbReference>
<evidence type="ECO:0000259" key="2">
    <source>
        <dbReference type="Pfam" id="PF01370"/>
    </source>
</evidence>
<evidence type="ECO:0000313" key="4">
    <source>
        <dbReference type="Proteomes" id="UP001601059"/>
    </source>
</evidence>
<feature type="domain" description="NAD-dependent epimerase/dehydratase" evidence="2">
    <location>
        <begin position="3"/>
        <end position="233"/>
    </location>
</feature>
<dbReference type="InterPro" id="IPR001509">
    <property type="entry name" value="Epimerase_deHydtase"/>
</dbReference>
<name>A0ABW6K8L6_9BACI</name>
<comment type="similarity">
    <text evidence="1">Belongs to the NAD(P)-dependent epimerase/dehydratase family.</text>
</comment>
<dbReference type="InterPro" id="IPR036291">
    <property type="entry name" value="NAD(P)-bd_dom_sf"/>
</dbReference>
<protein>
    <submittedName>
        <fullName evidence="3">NAD-dependent epimerase/dehydratase family protein</fullName>
    </submittedName>
</protein>
<dbReference type="SUPFAM" id="SSF51735">
    <property type="entry name" value="NAD(P)-binding Rossmann-fold domains"/>
    <property type="match status" value="1"/>
</dbReference>
<gene>
    <name evidence="3" type="ORF">ACFYKX_07960</name>
</gene>